<keyword evidence="1" id="KW-0732">Signal</keyword>
<dbReference type="InterPro" id="IPR015943">
    <property type="entry name" value="WD40/YVTN_repeat-like_dom_sf"/>
</dbReference>
<comment type="caution">
    <text evidence="2">The sequence shown here is derived from an EMBL/GenBank/DDBJ whole genome shotgun (WGS) entry which is preliminary data.</text>
</comment>
<dbReference type="EMBL" id="BBNQ01000015">
    <property type="protein sequence ID" value="GAL63969.1"/>
    <property type="molecule type" value="Genomic_DNA"/>
</dbReference>
<dbReference type="InterPro" id="IPR051200">
    <property type="entry name" value="Host-pathogen_enzymatic-act"/>
</dbReference>
<reference evidence="2 3" key="1">
    <citation type="journal article" date="2014" name="Genome Announc.">
        <title>Draft Genome Sequences of Marine Flavobacterium Algibacter lectus Strains SS8 and NR4.</title>
        <authorList>
            <person name="Takatani N."/>
            <person name="Nakanishi M."/>
            <person name="Meirelles P."/>
            <person name="Mino S."/>
            <person name="Suda W."/>
            <person name="Oshima K."/>
            <person name="Hattori M."/>
            <person name="Ohkuma M."/>
            <person name="Hosokawa M."/>
            <person name="Miyashita K."/>
            <person name="Thompson F.L."/>
            <person name="Niwa A."/>
            <person name="Sawabe T."/>
            <person name="Sawabe T."/>
        </authorList>
    </citation>
    <scope>NUCLEOTIDE SEQUENCE [LARGE SCALE GENOMIC DNA]</scope>
    <source>
        <strain evidence="2 3">JCM 19300</strain>
    </source>
</reference>
<dbReference type="InterPro" id="IPR031815">
    <property type="entry name" value="DUF5074"/>
</dbReference>
<dbReference type="PANTHER" id="PTHR47197">
    <property type="entry name" value="PROTEIN NIRF"/>
    <property type="match status" value="1"/>
</dbReference>
<dbReference type="OrthoDB" id="9773938at2"/>
<dbReference type="SUPFAM" id="SSF63825">
    <property type="entry name" value="YWTD domain"/>
    <property type="match status" value="1"/>
</dbReference>
<name>A0A090VKW9_9FLAO</name>
<evidence type="ECO:0000256" key="1">
    <source>
        <dbReference type="SAM" id="SignalP"/>
    </source>
</evidence>
<feature type="signal peptide" evidence="1">
    <location>
        <begin position="1"/>
        <end position="21"/>
    </location>
</feature>
<evidence type="ECO:0000313" key="3">
    <source>
        <dbReference type="Proteomes" id="UP000029644"/>
    </source>
</evidence>
<dbReference type="Pfam" id="PF16819">
    <property type="entry name" value="DUF5074"/>
    <property type="match status" value="1"/>
</dbReference>
<dbReference type="SUPFAM" id="SSF51004">
    <property type="entry name" value="C-terminal (heme d1) domain of cytochrome cd1-nitrite reductase"/>
    <property type="match status" value="1"/>
</dbReference>
<dbReference type="PANTHER" id="PTHR47197:SF3">
    <property type="entry name" value="DIHYDRO-HEME D1 DEHYDROGENASE"/>
    <property type="match status" value="1"/>
</dbReference>
<dbReference type="AlphaFoldDB" id="A0A090VKW9"/>
<sequence length="350" mass="38248">MKKIILSLLSVSLFVFSCSNDDDGDVQLPLGDYDNGILVSSEGGPASVSYISDDYMTVENEIYYNVNSENLGVYLQSIGFDGDLAYIISDNANTITVVNRYTFLKQAEISTGLLTPRYITFLNGKGYVTNWGDGTDTTDDFIAEIDLTTNTVTSTIAIGEGPERILAKGDNLYVSHKGGYNINNIISVIDTTDDSIETITVNDAPDEIAFDSNGNLVVLCSGDTRSWVADYVETAASITRINTTTNTVIETLEFAAGLHPSQMAHDDDEVYYSMSNKIYELDDDESTLPTTSILEIADIYLYGLSVDDDKIYVTNASFTAQSELLIYDLDSATLLETFNVGLGASKIYFN</sequence>
<dbReference type="Gene3D" id="2.130.10.10">
    <property type="entry name" value="YVTN repeat-like/Quinoprotein amine dehydrogenase"/>
    <property type="match status" value="1"/>
</dbReference>
<dbReference type="InterPro" id="IPR011048">
    <property type="entry name" value="Haem_d1_sf"/>
</dbReference>
<protein>
    <submittedName>
        <fullName evidence="2">Putative surface layer protein</fullName>
    </submittedName>
</protein>
<feature type="chain" id="PRO_5001867130" evidence="1">
    <location>
        <begin position="22"/>
        <end position="350"/>
    </location>
</feature>
<gene>
    <name evidence="2" type="ORF">JCM19300_3172</name>
</gene>
<accession>A0A090VKW9</accession>
<dbReference type="PROSITE" id="PS51257">
    <property type="entry name" value="PROKAR_LIPOPROTEIN"/>
    <property type="match status" value="1"/>
</dbReference>
<proteinExistence type="predicted"/>
<organism evidence="2 3">
    <name type="scientific">Algibacter lectus</name>
    <dbReference type="NCBI Taxonomy" id="221126"/>
    <lineage>
        <taxon>Bacteria</taxon>
        <taxon>Pseudomonadati</taxon>
        <taxon>Bacteroidota</taxon>
        <taxon>Flavobacteriia</taxon>
        <taxon>Flavobacteriales</taxon>
        <taxon>Flavobacteriaceae</taxon>
        <taxon>Algibacter</taxon>
    </lineage>
</organism>
<evidence type="ECO:0000313" key="2">
    <source>
        <dbReference type="EMBL" id="GAL63969.1"/>
    </source>
</evidence>
<dbReference type="RefSeq" id="WP_042505812.1">
    <property type="nucleotide sequence ID" value="NZ_BBNQ01000015.1"/>
</dbReference>
<dbReference type="Proteomes" id="UP000029644">
    <property type="component" value="Unassembled WGS sequence"/>
</dbReference>